<keyword evidence="3" id="KW-1185">Reference proteome</keyword>
<keyword evidence="1" id="KW-1133">Transmembrane helix</keyword>
<evidence type="ECO:0000256" key="1">
    <source>
        <dbReference type="SAM" id="Phobius"/>
    </source>
</evidence>
<sequence length="90" mass="10157">MINCLSPGQSPVSARADCPKCPILAPVLRLFTIRRVRVLVTLLILVPALLILVDWENDPDLVFARQHPDYGYNGRIGPMRRKVWGRTYSG</sequence>
<dbReference type="AlphaFoldDB" id="A0A9K3GMZ2"/>
<reference evidence="2 3" key="1">
    <citation type="journal article" date="2018" name="PLoS ONE">
        <title>The draft genome of Kipferlia bialata reveals reductive genome evolution in fornicate parasites.</title>
        <authorList>
            <person name="Tanifuji G."/>
            <person name="Takabayashi S."/>
            <person name="Kume K."/>
            <person name="Takagi M."/>
            <person name="Nakayama T."/>
            <person name="Kamikawa R."/>
            <person name="Inagaki Y."/>
            <person name="Hashimoto T."/>
        </authorList>
    </citation>
    <scope>NUCLEOTIDE SEQUENCE [LARGE SCALE GENOMIC DNA]</scope>
    <source>
        <strain evidence="2">NY0173</strain>
    </source>
</reference>
<keyword evidence="1" id="KW-0472">Membrane</keyword>
<organism evidence="2 3">
    <name type="scientific">Kipferlia bialata</name>
    <dbReference type="NCBI Taxonomy" id="797122"/>
    <lineage>
        <taxon>Eukaryota</taxon>
        <taxon>Metamonada</taxon>
        <taxon>Carpediemonas-like organisms</taxon>
        <taxon>Kipferlia</taxon>
    </lineage>
</organism>
<feature type="transmembrane region" description="Helical" evidence="1">
    <location>
        <begin position="36"/>
        <end position="53"/>
    </location>
</feature>
<protein>
    <submittedName>
        <fullName evidence="2">Uncharacterized protein</fullName>
    </submittedName>
</protein>
<dbReference type="EMBL" id="BDIP01003901">
    <property type="protein sequence ID" value="GIQ88260.1"/>
    <property type="molecule type" value="Genomic_DNA"/>
</dbReference>
<name>A0A9K3GMZ2_9EUKA</name>
<proteinExistence type="predicted"/>
<gene>
    <name evidence="2" type="ORF">KIPB_010466</name>
</gene>
<evidence type="ECO:0000313" key="2">
    <source>
        <dbReference type="EMBL" id="GIQ88260.1"/>
    </source>
</evidence>
<evidence type="ECO:0000313" key="3">
    <source>
        <dbReference type="Proteomes" id="UP000265618"/>
    </source>
</evidence>
<comment type="caution">
    <text evidence="2">The sequence shown here is derived from an EMBL/GenBank/DDBJ whole genome shotgun (WGS) entry which is preliminary data.</text>
</comment>
<keyword evidence="1" id="KW-0812">Transmembrane</keyword>
<accession>A0A9K3GMZ2</accession>
<dbReference type="Proteomes" id="UP000265618">
    <property type="component" value="Unassembled WGS sequence"/>
</dbReference>